<feature type="transmembrane region" description="Helical" evidence="5">
    <location>
        <begin position="147"/>
        <end position="172"/>
    </location>
</feature>
<evidence type="ECO:0000313" key="7">
    <source>
        <dbReference type="Proteomes" id="UP000244178"/>
    </source>
</evidence>
<comment type="subcellular location">
    <subcellularLocation>
        <location evidence="1">Membrane</location>
        <topology evidence="1">Multi-pass membrane protein</topology>
    </subcellularLocation>
</comment>
<feature type="transmembrane region" description="Helical" evidence="5">
    <location>
        <begin position="178"/>
        <end position="198"/>
    </location>
</feature>
<evidence type="ECO:0000256" key="3">
    <source>
        <dbReference type="ARBA" id="ARBA00022989"/>
    </source>
</evidence>
<keyword evidence="2 5" id="KW-0812">Transmembrane</keyword>
<feature type="transmembrane region" description="Helical" evidence="5">
    <location>
        <begin position="74"/>
        <end position="96"/>
    </location>
</feature>
<keyword evidence="3 5" id="KW-1133">Transmembrane helix</keyword>
<dbReference type="GO" id="GO:0030255">
    <property type="term" value="P:protein secretion by the type IV secretion system"/>
    <property type="evidence" value="ECO:0007669"/>
    <property type="project" value="InterPro"/>
</dbReference>
<dbReference type="Proteomes" id="UP000244178">
    <property type="component" value="Unassembled WGS sequence"/>
</dbReference>
<evidence type="ECO:0000256" key="1">
    <source>
        <dbReference type="ARBA" id="ARBA00004141"/>
    </source>
</evidence>
<reference evidence="6 7" key="1">
    <citation type="submission" date="2018-03" db="EMBL/GenBank/DDBJ databases">
        <title>Draft genome sequence of the plant growth promoting rhizobacterium Pseudomonas protegens strain BNJ-SS-45 isolated from wheat (Triticum aestivum) rhizosphere.</title>
        <authorList>
            <person name="Bajpai A."/>
            <person name="Shende K."/>
            <person name="Meena N."/>
            <person name="Upadhyayula S.R."/>
            <person name="Suravajhala P."/>
            <person name="Medicherla K.M."/>
            <person name="Johri B.N."/>
        </authorList>
    </citation>
    <scope>NUCLEOTIDE SEQUENCE [LARGE SCALE GENOMIC DNA]</scope>
    <source>
        <strain evidence="6 7">BNJ-SS-45</strain>
    </source>
</reference>
<organism evidence="6 7">
    <name type="scientific">Pseudomonas protegens</name>
    <dbReference type="NCBI Taxonomy" id="380021"/>
    <lineage>
        <taxon>Bacteria</taxon>
        <taxon>Pseudomonadati</taxon>
        <taxon>Pseudomonadota</taxon>
        <taxon>Gammaproteobacteria</taxon>
        <taxon>Pseudomonadales</taxon>
        <taxon>Pseudomonadaceae</taxon>
        <taxon>Pseudomonas</taxon>
    </lineage>
</organism>
<gene>
    <name evidence="6" type="ORF">C5U62_31545</name>
</gene>
<proteinExistence type="predicted"/>
<evidence type="ECO:0000256" key="5">
    <source>
        <dbReference type="SAM" id="Phobius"/>
    </source>
</evidence>
<evidence type="ECO:0000256" key="2">
    <source>
        <dbReference type="ARBA" id="ARBA00022692"/>
    </source>
</evidence>
<feature type="transmembrane region" description="Helical" evidence="5">
    <location>
        <begin position="27"/>
        <end position="53"/>
    </location>
</feature>
<feature type="transmembrane region" description="Helical" evidence="5">
    <location>
        <begin position="205"/>
        <end position="227"/>
    </location>
</feature>
<evidence type="ECO:0000256" key="4">
    <source>
        <dbReference type="ARBA" id="ARBA00023136"/>
    </source>
</evidence>
<protein>
    <submittedName>
        <fullName evidence="6">Conjugal transfer protein</fullName>
    </submittedName>
</protein>
<evidence type="ECO:0000313" key="6">
    <source>
        <dbReference type="EMBL" id="PUA41502.1"/>
    </source>
</evidence>
<dbReference type="Pfam" id="PF04610">
    <property type="entry name" value="TrbL"/>
    <property type="match status" value="1"/>
</dbReference>
<dbReference type="AlphaFoldDB" id="A0A2T6GBH0"/>
<name>A0A2T6GBH0_9PSED</name>
<keyword evidence="4 5" id="KW-0472">Membrane</keyword>
<feature type="transmembrane region" description="Helical" evidence="5">
    <location>
        <begin position="247"/>
        <end position="265"/>
    </location>
</feature>
<dbReference type="GO" id="GO:0016020">
    <property type="term" value="C:membrane"/>
    <property type="evidence" value="ECO:0007669"/>
    <property type="project" value="UniProtKB-SubCell"/>
</dbReference>
<sequence>MENSESPISIEIAGKLYAFIDSSFHSLIAVGMAKVMLLMGAVFGSFWLIHLMMRGIRWLWLGLDVPFQEVAIELFKIAILVSFAFNVGWYLTYVVPVVNGFPLWMAQTLSGETDKFTNQVDVLISSFFTSVRDLVFKMEFNPFATELKVVFISVLIVVYMLLGGIPFILVAVGTLVTLKVSSTVIMVVGPLFIAFAIFDQTRQYFWSWVGVLGGFMLAQVLFSVILGLEMNFINTHIIKNGNVPSDLQGAISILIYFSAFTAIALEIPNYAASIMGGAPTSAGGALGGLVKRGLGLHPAMRMAKGLGSLGKKLINMRRNRIN</sequence>
<dbReference type="InterPro" id="IPR007688">
    <property type="entry name" value="Conjugal_tfr_TrbL/VirB6"/>
</dbReference>
<dbReference type="EMBL" id="PYJM01000012">
    <property type="protein sequence ID" value="PUA41502.1"/>
    <property type="molecule type" value="Genomic_DNA"/>
</dbReference>
<comment type="caution">
    <text evidence="6">The sequence shown here is derived from an EMBL/GenBank/DDBJ whole genome shotgun (WGS) entry which is preliminary data.</text>
</comment>
<feature type="transmembrane region" description="Helical" evidence="5">
    <location>
        <begin position="116"/>
        <end position="135"/>
    </location>
</feature>
<accession>A0A2T6GBH0</accession>
<dbReference type="RefSeq" id="WP_108546405.1">
    <property type="nucleotide sequence ID" value="NZ_PYJM01000012.1"/>
</dbReference>